<keyword evidence="5" id="KW-1185">Reference proteome</keyword>
<sequence length="225" mass="25908">MEALSHGVTELDGANSSSERVNETLAALESAKEAYAQELSKLKTLNDSFSKQLDQTKDASPRRSKKQLPESYIRLENLTKERESLVEELRQEKTRYKELEKELEQVHTEKLEAQMCLSVLNDTIKTALDSENLRLEGNQCIISDQEALTWKLKETSKSYVAPFNTQIRELESMRSNVGQEEVAFMLFNKLCIRGLWVLLELFLFCHAMLCFILRTMKENYSSTPT</sequence>
<evidence type="ECO:0000256" key="2">
    <source>
        <dbReference type="SAM" id="MobiDB-lite"/>
    </source>
</evidence>
<keyword evidence="3" id="KW-1133">Transmembrane helix</keyword>
<protein>
    <submittedName>
        <fullName evidence="4">Uncharacterized protein</fullName>
    </submittedName>
</protein>
<evidence type="ECO:0000256" key="1">
    <source>
        <dbReference type="SAM" id="Coils"/>
    </source>
</evidence>
<dbReference type="OrthoDB" id="1925736at2759"/>
<dbReference type="Proteomes" id="UP000825935">
    <property type="component" value="Chromosome 36"/>
</dbReference>
<organism evidence="4 5">
    <name type="scientific">Ceratopteris richardii</name>
    <name type="common">Triangle waterfern</name>
    <dbReference type="NCBI Taxonomy" id="49495"/>
    <lineage>
        <taxon>Eukaryota</taxon>
        <taxon>Viridiplantae</taxon>
        <taxon>Streptophyta</taxon>
        <taxon>Embryophyta</taxon>
        <taxon>Tracheophyta</taxon>
        <taxon>Polypodiopsida</taxon>
        <taxon>Polypodiidae</taxon>
        <taxon>Polypodiales</taxon>
        <taxon>Pteridineae</taxon>
        <taxon>Pteridaceae</taxon>
        <taxon>Parkerioideae</taxon>
        <taxon>Ceratopteris</taxon>
    </lineage>
</organism>
<name>A0A8T2QDG1_CERRI</name>
<accession>A0A8T2QDG1</accession>
<dbReference type="AlphaFoldDB" id="A0A8T2QDG1"/>
<proteinExistence type="predicted"/>
<keyword evidence="3" id="KW-0472">Membrane</keyword>
<comment type="caution">
    <text evidence="4">The sequence shown here is derived from an EMBL/GenBank/DDBJ whole genome shotgun (WGS) entry which is preliminary data.</text>
</comment>
<keyword evidence="1" id="KW-0175">Coiled coil</keyword>
<feature type="transmembrane region" description="Helical" evidence="3">
    <location>
        <begin position="194"/>
        <end position="213"/>
    </location>
</feature>
<feature type="coiled-coil region" evidence="1">
    <location>
        <begin position="72"/>
        <end position="116"/>
    </location>
</feature>
<keyword evidence="3" id="KW-0812">Transmembrane</keyword>
<evidence type="ECO:0000256" key="3">
    <source>
        <dbReference type="SAM" id="Phobius"/>
    </source>
</evidence>
<evidence type="ECO:0000313" key="5">
    <source>
        <dbReference type="Proteomes" id="UP000825935"/>
    </source>
</evidence>
<evidence type="ECO:0000313" key="4">
    <source>
        <dbReference type="EMBL" id="KAH7281726.1"/>
    </source>
</evidence>
<reference evidence="4" key="1">
    <citation type="submission" date="2021-08" db="EMBL/GenBank/DDBJ databases">
        <title>WGS assembly of Ceratopteris richardii.</title>
        <authorList>
            <person name="Marchant D.B."/>
            <person name="Chen G."/>
            <person name="Jenkins J."/>
            <person name="Shu S."/>
            <person name="Leebens-Mack J."/>
            <person name="Grimwood J."/>
            <person name="Schmutz J."/>
            <person name="Soltis P."/>
            <person name="Soltis D."/>
            <person name="Chen Z.-H."/>
        </authorList>
    </citation>
    <scope>NUCLEOTIDE SEQUENCE</scope>
    <source>
        <strain evidence="4">Whitten #5841</strain>
        <tissue evidence="4">Leaf</tissue>
    </source>
</reference>
<gene>
    <name evidence="4" type="ORF">KP509_36G060600</name>
</gene>
<dbReference type="EMBL" id="CM035441">
    <property type="protein sequence ID" value="KAH7281726.1"/>
    <property type="molecule type" value="Genomic_DNA"/>
</dbReference>
<dbReference type="OMA" id="TRNAIAW"/>
<feature type="region of interest" description="Disordered" evidence="2">
    <location>
        <begin position="1"/>
        <end position="23"/>
    </location>
</feature>